<dbReference type="InterPro" id="IPR008912">
    <property type="entry name" value="Uncharacterised_CoxE"/>
</dbReference>
<dbReference type="OrthoDB" id="9789979at2"/>
<evidence type="ECO:0000313" key="1">
    <source>
        <dbReference type="EMBL" id="RUM08766.1"/>
    </source>
</evidence>
<protein>
    <submittedName>
        <fullName evidence="1">VWA domain-containing protein</fullName>
    </submittedName>
</protein>
<gene>
    <name evidence="1" type="ORF">EFR84_04240</name>
</gene>
<dbReference type="Proteomes" id="UP000278081">
    <property type="component" value="Unassembled WGS sequence"/>
</dbReference>
<dbReference type="Pfam" id="PF05762">
    <property type="entry name" value="VWA_CoxE"/>
    <property type="match status" value="1"/>
</dbReference>
<reference evidence="1 2" key="1">
    <citation type="submission" date="2018-11" db="EMBL/GenBank/DDBJ databases">
        <title>Rhizobium chutanense sp. nov., isolated from root nodules of Phaseolus vulgaris in China.</title>
        <authorList>
            <person name="Huo Y."/>
        </authorList>
    </citation>
    <scope>NUCLEOTIDE SEQUENCE [LARGE SCALE GENOMIC DNA]</scope>
    <source>
        <strain evidence="1 2">C16</strain>
    </source>
</reference>
<proteinExistence type="predicted"/>
<comment type="caution">
    <text evidence="1">The sequence shown here is derived from an EMBL/GenBank/DDBJ whole genome shotgun (WGS) entry which is preliminary data.</text>
</comment>
<dbReference type="PANTHER" id="PTHR30634">
    <property type="entry name" value="OUTER MEMBRANE LOLAB LIPOPROTEIN INSERTION APPARATUS"/>
    <property type="match status" value="1"/>
</dbReference>
<accession>A0A3S0SK65</accession>
<dbReference type="EMBL" id="RJTJ01000003">
    <property type="protein sequence ID" value="RUM08766.1"/>
    <property type="molecule type" value="Genomic_DNA"/>
</dbReference>
<dbReference type="SUPFAM" id="SSF53300">
    <property type="entry name" value="vWA-like"/>
    <property type="match status" value="1"/>
</dbReference>
<dbReference type="InterPro" id="IPR050458">
    <property type="entry name" value="LolB"/>
</dbReference>
<dbReference type="CDD" id="cd01462">
    <property type="entry name" value="VWA_YIEM_type"/>
    <property type="match status" value="1"/>
</dbReference>
<dbReference type="InterPro" id="IPR036465">
    <property type="entry name" value="vWFA_dom_sf"/>
</dbReference>
<dbReference type="RefSeq" id="WP_126907796.1">
    <property type="nucleotide sequence ID" value="NZ_ML133750.1"/>
</dbReference>
<evidence type="ECO:0000313" key="2">
    <source>
        <dbReference type="Proteomes" id="UP000278081"/>
    </source>
</evidence>
<dbReference type="PANTHER" id="PTHR30634:SF16">
    <property type="entry name" value="OUTER-MEMBRANE LIPOPROTEIN LOLB"/>
    <property type="match status" value="1"/>
</dbReference>
<dbReference type="AlphaFoldDB" id="A0A3S0SK65"/>
<sequence length="382" mass="41956">MTSERTRRWKLALGDDDMDGLGERDQRLSRALSALYETEGRKGRGGLGASSPKVSRWLGDIREFFPTPVVQIIQKDAFERLNLKALMLEPEFLETLEADVHLVADLISLRGAMPEKTMETARMVVNKVVDDLMKRLQSKTIERLTGAVNRSQRTHRPRHADIDWPRTIRANLRHYQEDFKTVVPETLIGFARKTRTRADLDHVMLCVDQSGSMASSVVYSSIFAAVMASIPVLSTKLVCFDTAIVDLTEDLSDPVKVLFGVQLGGGTDINAALGYCETKIDRPGKTHLVLVTDLYEGGDAASMLARVAALKQSGVNVIVLLALSDDGRPSYDVRHAGAIAAMDCPVFACTPDQFPDLMATALTKQDIGQWASANGIELVRGA</sequence>
<organism evidence="1 2">
    <name type="scientific">Rhizobium chutanense</name>
    <dbReference type="NCBI Taxonomy" id="2035448"/>
    <lineage>
        <taxon>Bacteria</taxon>
        <taxon>Pseudomonadati</taxon>
        <taxon>Pseudomonadota</taxon>
        <taxon>Alphaproteobacteria</taxon>
        <taxon>Hyphomicrobiales</taxon>
        <taxon>Rhizobiaceae</taxon>
        <taxon>Rhizobium/Agrobacterium group</taxon>
        <taxon>Rhizobium</taxon>
    </lineage>
</organism>
<name>A0A3S0SK65_9HYPH</name>
<dbReference type="Gene3D" id="3.40.50.410">
    <property type="entry name" value="von Willebrand factor, type A domain"/>
    <property type="match status" value="1"/>
</dbReference>